<evidence type="ECO:0000256" key="1">
    <source>
        <dbReference type="SAM" id="Coils"/>
    </source>
</evidence>
<keyword evidence="2" id="KW-0812">Transmembrane</keyword>
<dbReference type="EMBL" id="JAKOGI010000657">
    <property type="protein sequence ID" value="KAJ8431890.1"/>
    <property type="molecule type" value="Genomic_DNA"/>
</dbReference>
<feature type="coiled-coil region" evidence="1">
    <location>
        <begin position="250"/>
        <end position="284"/>
    </location>
</feature>
<feature type="transmembrane region" description="Helical" evidence="2">
    <location>
        <begin position="49"/>
        <end position="72"/>
    </location>
</feature>
<keyword evidence="2" id="KW-0472">Membrane</keyword>
<evidence type="ECO:0000256" key="2">
    <source>
        <dbReference type="SAM" id="Phobius"/>
    </source>
</evidence>
<dbReference type="Proteomes" id="UP001153076">
    <property type="component" value="Unassembled WGS sequence"/>
</dbReference>
<evidence type="ECO:0000313" key="3">
    <source>
        <dbReference type="EMBL" id="KAJ8431890.1"/>
    </source>
</evidence>
<organism evidence="3 4">
    <name type="scientific">Carnegiea gigantea</name>
    <dbReference type="NCBI Taxonomy" id="171969"/>
    <lineage>
        <taxon>Eukaryota</taxon>
        <taxon>Viridiplantae</taxon>
        <taxon>Streptophyta</taxon>
        <taxon>Embryophyta</taxon>
        <taxon>Tracheophyta</taxon>
        <taxon>Spermatophyta</taxon>
        <taxon>Magnoliopsida</taxon>
        <taxon>eudicotyledons</taxon>
        <taxon>Gunneridae</taxon>
        <taxon>Pentapetalae</taxon>
        <taxon>Caryophyllales</taxon>
        <taxon>Cactineae</taxon>
        <taxon>Cactaceae</taxon>
        <taxon>Cactoideae</taxon>
        <taxon>Echinocereeae</taxon>
        <taxon>Carnegiea</taxon>
    </lineage>
</organism>
<protein>
    <submittedName>
        <fullName evidence="3">Uncharacterized protein</fullName>
    </submittedName>
</protein>
<keyword evidence="4" id="KW-1185">Reference proteome</keyword>
<comment type="caution">
    <text evidence="3">The sequence shown here is derived from an EMBL/GenBank/DDBJ whole genome shotgun (WGS) entry which is preliminary data.</text>
</comment>
<proteinExistence type="predicted"/>
<sequence length="341" mass="38546">MPIGVCKPTTEEVTELPPKGAENIIDILNSESNPTECMVLPFLFLKHNLFANAYITFFVPVYIFSSIVFFFFKQGESDDVNFKKELAHVPLPSGSQCFPLIGRIPSFGNDLFDGRSRLVDWRSVCCPNDDEVESIRKGGISVFNAEAVIREVDKNAARVFGKAILDKVCRTPFDGIPSFKGDFDSLYATILQRGVDVTPLESKVEGLIKQACDLKDLQQSYSGRTSAEEHDTYRMEVQGSRRLNTEGAHYEAKTAELKHVESRRQELLKELQLLEEQQKDLTSQRLASICFKKLSEKSLIHKIDILSATEVIDDATKASLEKIEAYIKESFEDLKNFQWDP</sequence>
<accession>A0A9Q1JVZ5</accession>
<name>A0A9Q1JVZ5_9CARY</name>
<keyword evidence="1" id="KW-0175">Coiled coil</keyword>
<dbReference type="AlphaFoldDB" id="A0A9Q1JVZ5"/>
<evidence type="ECO:0000313" key="4">
    <source>
        <dbReference type="Proteomes" id="UP001153076"/>
    </source>
</evidence>
<gene>
    <name evidence="3" type="ORF">Cgig2_009957</name>
</gene>
<reference evidence="3" key="1">
    <citation type="submission" date="2022-04" db="EMBL/GenBank/DDBJ databases">
        <title>Carnegiea gigantea Genome sequencing and assembly v2.</title>
        <authorList>
            <person name="Copetti D."/>
            <person name="Sanderson M.J."/>
            <person name="Burquez A."/>
            <person name="Wojciechowski M.F."/>
        </authorList>
    </citation>
    <scope>NUCLEOTIDE SEQUENCE</scope>
    <source>
        <strain evidence="3">SGP5-SGP5p</strain>
        <tissue evidence="3">Aerial part</tissue>
    </source>
</reference>
<dbReference type="OrthoDB" id="1761837at2759"/>
<keyword evidence="2" id="KW-1133">Transmembrane helix</keyword>